<evidence type="ECO:0000313" key="2">
    <source>
        <dbReference type="EMBL" id="MCC2219501.1"/>
    </source>
</evidence>
<dbReference type="EMBL" id="JAJEQT010000008">
    <property type="protein sequence ID" value="MCC2219501.1"/>
    <property type="molecule type" value="Genomic_DNA"/>
</dbReference>
<organism evidence="2 3">
    <name type="scientific">Coprococcus hominis</name>
    <name type="common">ex Arizal et al. 2022</name>
    <dbReference type="NCBI Taxonomy" id="2881262"/>
    <lineage>
        <taxon>Bacteria</taxon>
        <taxon>Bacillati</taxon>
        <taxon>Bacillota</taxon>
        <taxon>Clostridia</taxon>
        <taxon>Lachnospirales</taxon>
        <taxon>Lachnospiraceae</taxon>
        <taxon>Coprococcus</taxon>
    </lineage>
</organism>
<sequence>MKFMYFFDDKIKRHIMKGKKYCNPAETGNYECGISCIRQGDVNLWFYTKNGVTIAVDSGHLNYRGVENSFQQIGINPEEIKHVFITHADVDHCGGIDTSGTNIYPNAQVYLGRAESAYLNGSIHRMTKLGVKIKNCVRIKEGYYAIDNNEKFDIGGIKVQSIPTPGHTLGHTCYIVDDKILFTGDCLAINEKGGYSFFDFFTQYPDMNKKSLVKLKALIDNIQHIQLEYVCTGHSGIRKYSDVIFAHIDESAQFSKRKPFDDKAPYDAFIR</sequence>
<dbReference type="Pfam" id="PF00753">
    <property type="entry name" value="Lactamase_B"/>
    <property type="match status" value="1"/>
</dbReference>
<dbReference type="PANTHER" id="PTHR42951">
    <property type="entry name" value="METALLO-BETA-LACTAMASE DOMAIN-CONTAINING"/>
    <property type="match status" value="1"/>
</dbReference>
<dbReference type="SMART" id="SM00849">
    <property type="entry name" value="Lactamase_B"/>
    <property type="match status" value="1"/>
</dbReference>
<dbReference type="InterPro" id="IPR050855">
    <property type="entry name" value="NDM-1-like"/>
</dbReference>
<dbReference type="RefSeq" id="WP_196021279.1">
    <property type="nucleotide sequence ID" value="NZ_JAJEQT010000008.1"/>
</dbReference>
<gene>
    <name evidence="2" type="ORF">LKD28_10740</name>
</gene>
<dbReference type="Proteomes" id="UP001198495">
    <property type="component" value="Unassembled WGS sequence"/>
</dbReference>
<dbReference type="InterPro" id="IPR036866">
    <property type="entry name" value="RibonucZ/Hydroxyglut_hydro"/>
</dbReference>
<evidence type="ECO:0000313" key="3">
    <source>
        <dbReference type="Proteomes" id="UP001198495"/>
    </source>
</evidence>
<feature type="domain" description="Metallo-beta-lactamase" evidence="1">
    <location>
        <begin position="41"/>
        <end position="234"/>
    </location>
</feature>
<comment type="caution">
    <text evidence="2">The sequence shown here is derived from an EMBL/GenBank/DDBJ whole genome shotgun (WGS) entry which is preliminary data.</text>
</comment>
<dbReference type="SUPFAM" id="SSF56281">
    <property type="entry name" value="Metallo-hydrolase/oxidoreductase"/>
    <property type="match status" value="1"/>
</dbReference>
<reference evidence="2 3" key="1">
    <citation type="submission" date="2021-10" db="EMBL/GenBank/DDBJ databases">
        <title>Anaerobic single-cell dispensing facilitates the cultivation of human gut bacteria.</title>
        <authorList>
            <person name="Afrizal A."/>
        </authorList>
    </citation>
    <scope>NUCLEOTIDE SEQUENCE [LARGE SCALE GENOMIC DNA]</scope>
    <source>
        <strain evidence="2 3">CLA-AA-H212</strain>
    </source>
</reference>
<dbReference type="Gene3D" id="3.60.15.10">
    <property type="entry name" value="Ribonuclease Z/Hydroxyacylglutathione hydrolase-like"/>
    <property type="match status" value="1"/>
</dbReference>
<keyword evidence="3" id="KW-1185">Reference proteome</keyword>
<evidence type="ECO:0000259" key="1">
    <source>
        <dbReference type="SMART" id="SM00849"/>
    </source>
</evidence>
<protein>
    <submittedName>
        <fullName evidence="2">MBL fold metallo-hydrolase</fullName>
    </submittedName>
</protein>
<dbReference type="InterPro" id="IPR001279">
    <property type="entry name" value="Metallo-B-lactamas"/>
</dbReference>
<name>A0ABS8FQJ6_9FIRM</name>
<accession>A0ABS8FQJ6</accession>
<proteinExistence type="predicted"/>